<dbReference type="Proteomes" id="UP000732377">
    <property type="component" value="Unassembled WGS sequence"/>
</dbReference>
<dbReference type="AlphaFoldDB" id="A0A953ID01"/>
<evidence type="ECO:0000313" key="3">
    <source>
        <dbReference type="Proteomes" id="UP000732377"/>
    </source>
</evidence>
<dbReference type="SMART" id="SM00858">
    <property type="entry name" value="SAF"/>
    <property type="match status" value="1"/>
</dbReference>
<reference evidence="2" key="1">
    <citation type="submission" date="2017-11" db="EMBL/GenBank/DDBJ databases">
        <title>Three new genomes from thermophilic consortium.</title>
        <authorList>
            <person name="Quaggio R."/>
            <person name="Amgarten D."/>
            <person name="Setubal J.C."/>
        </authorList>
    </citation>
    <scope>NUCLEOTIDE SEQUENCE</scope>
    <source>
        <strain evidence="2">ZCTH01-B2</strain>
    </source>
</reference>
<proteinExistence type="predicted"/>
<accession>A0A953ID01</accession>
<evidence type="ECO:0000313" key="2">
    <source>
        <dbReference type="EMBL" id="MBY6277961.1"/>
    </source>
</evidence>
<dbReference type="Pfam" id="PF08666">
    <property type="entry name" value="SAF"/>
    <property type="match status" value="1"/>
</dbReference>
<feature type="domain" description="SAF" evidence="1">
    <location>
        <begin position="41"/>
        <end position="103"/>
    </location>
</feature>
<protein>
    <recommendedName>
        <fullName evidence="1">SAF domain-containing protein</fullName>
    </recommendedName>
</protein>
<dbReference type="InterPro" id="IPR013974">
    <property type="entry name" value="SAF"/>
</dbReference>
<sequence>MREAKRHIAGFLVLAWLLSCLAAYLVYERVSAVEAQLGDRVDVLVAAESIPAQVPLEERHLKTVSLPSAFLKPGMVTDPAEVVGKVSLVELPPGALILSHAVKDRVVIPADKRLIRLYRSQVVQFDFDLMVGDEVDVIVTVPGDQAERYRTELLLSGLPVVDVAADRSWVGVEVPVEDAPRLVGMQVQAVLLQLLRVTPQREEEAS</sequence>
<dbReference type="PROSITE" id="PS51257">
    <property type="entry name" value="PROKAR_LIPOPROTEIN"/>
    <property type="match status" value="1"/>
</dbReference>
<evidence type="ECO:0000259" key="1">
    <source>
        <dbReference type="SMART" id="SM00858"/>
    </source>
</evidence>
<dbReference type="CDD" id="cd11614">
    <property type="entry name" value="SAF_CpaB_FlgA_like"/>
    <property type="match status" value="1"/>
</dbReference>
<dbReference type="RefSeq" id="WP_273381372.1">
    <property type="nucleotide sequence ID" value="NZ_PIUK01000292.1"/>
</dbReference>
<organism evidence="2 3">
    <name type="scientific">Symbiobacterium thermophilum</name>
    <dbReference type="NCBI Taxonomy" id="2734"/>
    <lineage>
        <taxon>Bacteria</taxon>
        <taxon>Bacillati</taxon>
        <taxon>Bacillota</taxon>
        <taxon>Clostridia</taxon>
        <taxon>Eubacteriales</taxon>
        <taxon>Symbiobacteriaceae</taxon>
        <taxon>Symbiobacterium</taxon>
    </lineage>
</organism>
<gene>
    <name evidence="2" type="ORF">CWE10_17550</name>
</gene>
<dbReference type="Gene3D" id="3.90.1210.10">
    <property type="entry name" value="Antifreeze-like/N-acetylneuraminic acid synthase C-terminal domain"/>
    <property type="match status" value="1"/>
</dbReference>
<dbReference type="EMBL" id="PIUK01000292">
    <property type="protein sequence ID" value="MBY6277961.1"/>
    <property type="molecule type" value="Genomic_DNA"/>
</dbReference>
<name>A0A953ID01_SYMTR</name>
<comment type="caution">
    <text evidence="2">The sequence shown here is derived from an EMBL/GenBank/DDBJ whole genome shotgun (WGS) entry which is preliminary data.</text>
</comment>